<dbReference type="NCBIfam" id="TIGR01541">
    <property type="entry name" value="tape_meas_lam_C"/>
    <property type="match status" value="1"/>
</dbReference>
<accession>A0AAU8TSD6</accession>
<dbReference type="AlphaFoldDB" id="A0AAU8TSD6"/>
<feature type="domain" description="Tape measure protein N-terminal" evidence="3">
    <location>
        <begin position="78"/>
        <end position="268"/>
    </location>
</feature>
<dbReference type="InterPro" id="IPR013491">
    <property type="entry name" value="Tape_meas_N"/>
</dbReference>
<feature type="region of interest" description="Disordered" evidence="1">
    <location>
        <begin position="661"/>
        <end position="685"/>
    </location>
</feature>
<feature type="compositionally biased region" description="Gly residues" evidence="1">
    <location>
        <begin position="1078"/>
        <end position="1088"/>
    </location>
</feature>
<dbReference type="Proteomes" id="UP000033099">
    <property type="component" value="Chromosome"/>
</dbReference>
<reference evidence="4 5" key="1">
    <citation type="journal article" date="2015" name="Genome Announc.">
        <title>Complete Genome Sequence of Biocontrol Strain Pseudomonas fluorescens LBUM223.</title>
        <authorList>
            <person name="Roquigny R."/>
            <person name="Arseneault T."/>
            <person name="Gadkar V.J."/>
            <person name="Novinscak A."/>
            <person name="Joly D.L."/>
            <person name="Filion M."/>
        </authorList>
    </citation>
    <scope>NUCLEOTIDE SEQUENCE [LARGE SCALE GENOMIC DNA]</scope>
    <source>
        <strain evidence="4 5">LBUM223</strain>
    </source>
</reference>
<feature type="region of interest" description="Disordered" evidence="1">
    <location>
        <begin position="1064"/>
        <end position="1092"/>
    </location>
</feature>
<proteinExistence type="predicted"/>
<dbReference type="KEGG" id="pfb:VO64_1184"/>
<feature type="compositionally biased region" description="Low complexity" evidence="1">
    <location>
        <begin position="1068"/>
        <end position="1077"/>
    </location>
</feature>
<dbReference type="EMBL" id="CP011117">
    <property type="protein sequence ID" value="AKA81730.1"/>
    <property type="molecule type" value="Genomic_DNA"/>
</dbReference>
<evidence type="ECO:0000259" key="3">
    <source>
        <dbReference type="Pfam" id="PF20155"/>
    </source>
</evidence>
<dbReference type="RefSeq" id="WP_046068868.1">
    <property type="nucleotide sequence ID" value="NZ_CP011117.2"/>
</dbReference>
<sequence length="1144" mass="120088">MAGTDVQGMLIRIEATTAQLRQELARADSSVGDASNRIDRNLRRVDNAFDRAGDSAQSASGLIKSALAAAVGAASIGKIIETADAYSQMSDRIGMATGSVGEYNLVQDRLLETAKRTYRPLAEAQELYIRTSSSLKSMGYNTSQALDVMDSFSFLLVTNSASADKASSAIDSYSKALQTGKVEADGWQSILAAMPTVVDTIAKSTGKTSEEIRSLGAQGKLSLDVLTEGLQKSAQANGELADGMGVAVRDAMQNLSNAFTVYIGHLNEATDFTGLLGQGIAAVGNNFETLADIAIVAAIASLTKYAASAANSAAVATYSAYRDVAARKAQAEAVLLASQAELRKAQTSVVLAQREAIAARGTAVQTEMSLQLAQARMVEARATAAVTAAQAGLTRASAGMLGILGGPLGVAALVLGAAAAFLVLRDNTGTLEKKLGDLADPIDKIVERFEKLNRATQSVTLRELEANIGDMQTKLGQMSGAIADKFESDLRGMGAGGAEGLMAGLTSLPTDAQKALELVRQASKEQAEGVEVDWKSVADQLRLIPGVTEAMAVAIEKNQEKVTDLSAALQEQRAVLAKLTGAVDENTRAETENAAAKAGAAQAGQKYLDQLLKQLATAQDKTNLEAANRFIRDNTLLTEDMVVAIRSAAAAKDAQKASDDAATKAKQKNASVTESAAKKQGKDFATAEEGYKRQIELINTTGNKQKDATEVMKLSFELQEGKLGKLSEAQKKKLQGMAAELDALNKLKKANEDDLKLTAFKNAQALTTQTTKDGFDQELSGVGMGDKARDRMRADLAMRQKYAADVNELVKQRNSGEITPELYQNETAVLQAELDKRLQAQQDFYDATDEQQTNWMNGVNEAWANYADAARNYSAQAADLTNTALQEGTSTMGTFFSDVASGAEDAGDALGDMIGNFAKSMLKALGDMAAQWLIYQGVQLLVGKTTQASAAGTLGANAQAMSLTAGLNAFASTAAIPIIGPAAAPAAMATALAVTGPLASAVGMTALAGMAHDGIDSVPEDGSWFLQKGERVTTAQTSARLDAMLSRIDNSLGNSQPQAQIGVGSLESDGSGRAAMAGSGGEAGGPTGGPIQIVYSPQVTVQAQPGMSDQDARRQGEMMEAGQEAQFRRFLQREMGQNGLLWRR</sequence>
<gene>
    <name evidence="4" type="ORF">VO64_1184</name>
</gene>
<protein>
    <submittedName>
        <fullName evidence="4">Phage tail length tape-measure protein 1</fullName>
    </submittedName>
</protein>
<dbReference type="Pfam" id="PF09718">
    <property type="entry name" value="Tape_meas_lam_C"/>
    <property type="match status" value="1"/>
</dbReference>
<dbReference type="NCBIfam" id="TIGR02675">
    <property type="entry name" value="tape_meas_nterm"/>
    <property type="match status" value="1"/>
</dbReference>
<evidence type="ECO:0000313" key="5">
    <source>
        <dbReference type="Proteomes" id="UP000033099"/>
    </source>
</evidence>
<evidence type="ECO:0000313" key="4">
    <source>
        <dbReference type="EMBL" id="AKA81730.1"/>
    </source>
</evidence>
<dbReference type="InterPro" id="IPR006431">
    <property type="entry name" value="Phage_tape_meas_C"/>
</dbReference>
<evidence type="ECO:0000256" key="1">
    <source>
        <dbReference type="SAM" id="MobiDB-lite"/>
    </source>
</evidence>
<feature type="domain" description="Bacteriophage tail tape measure C-terminal" evidence="2">
    <location>
        <begin position="854"/>
        <end position="937"/>
    </location>
</feature>
<dbReference type="Pfam" id="PF20155">
    <property type="entry name" value="TMP_3"/>
    <property type="match status" value="1"/>
</dbReference>
<name>A0AAU8TSD6_9PSED</name>
<organism evidence="4 5">
    <name type="scientific">Pseudomonas synxantha</name>
    <dbReference type="NCBI Taxonomy" id="47883"/>
    <lineage>
        <taxon>Bacteria</taxon>
        <taxon>Pseudomonadati</taxon>
        <taxon>Pseudomonadota</taxon>
        <taxon>Gammaproteobacteria</taxon>
        <taxon>Pseudomonadales</taxon>
        <taxon>Pseudomonadaceae</taxon>
        <taxon>Pseudomonas</taxon>
    </lineage>
</organism>
<evidence type="ECO:0000259" key="2">
    <source>
        <dbReference type="Pfam" id="PF09718"/>
    </source>
</evidence>